<keyword evidence="1" id="KW-0472">Membrane</keyword>
<dbReference type="EMBL" id="JAUSTQ010000003">
    <property type="protein sequence ID" value="MDQ0159152.1"/>
    <property type="molecule type" value="Genomic_DNA"/>
</dbReference>
<name>A0ABT9VE16_9BACI</name>
<keyword evidence="1" id="KW-1133">Transmembrane helix</keyword>
<reference evidence="2 3" key="1">
    <citation type="submission" date="2023-07" db="EMBL/GenBank/DDBJ databases">
        <title>Genomic Encyclopedia of Type Strains, Phase IV (KMG-IV): sequencing the most valuable type-strain genomes for metagenomic binning, comparative biology and taxonomic classification.</title>
        <authorList>
            <person name="Goeker M."/>
        </authorList>
    </citation>
    <scope>NUCLEOTIDE SEQUENCE [LARGE SCALE GENOMIC DNA]</scope>
    <source>
        <strain evidence="2 3">DSM 16460</strain>
    </source>
</reference>
<evidence type="ECO:0000256" key="1">
    <source>
        <dbReference type="SAM" id="Phobius"/>
    </source>
</evidence>
<comment type="caution">
    <text evidence="2">The sequence shown here is derived from an EMBL/GenBank/DDBJ whole genome shotgun (WGS) entry which is preliminary data.</text>
</comment>
<organism evidence="2 3">
    <name type="scientific">Alkalibacillus salilacus</name>
    <dbReference type="NCBI Taxonomy" id="284582"/>
    <lineage>
        <taxon>Bacteria</taxon>
        <taxon>Bacillati</taxon>
        <taxon>Bacillota</taxon>
        <taxon>Bacilli</taxon>
        <taxon>Bacillales</taxon>
        <taxon>Bacillaceae</taxon>
        <taxon>Alkalibacillus</taxon>
    </lineage>
</organism>
<dbReference type="Proteomes" id="UP001224359">
    <property type="component" value="Unassembled WGS sequence"/>
</dbReference>
<keyword evidence="3" id="KW-1185">Reference proteome</keyword>
<sequence length="88" mass="9590">MKKTTIVSWLSLVFSIIPIFIFIAMLGGRDISEVMLFLPLVIAITLALIGITRKNEKNIIPIMSLIVSIGVGAFIFLIIVVSGMSQPT</sequence>
<evidence type="ECO:0000313" key="3">
    <source>
        <dbReference type="Proteomes" id="UP001224359"/>
    </source>
</evidence>
<feature type="transmembrane region" description="Helical" evidence="1">
    <location>
        <begin position="6"/>
        <end position="27"/>
    </location>
</feature>
<gene>
    <name evidence="2" type="ORF">J2S77_001116</name>
</gene>
<feature type="transmembrane region" description="Helical" evidence="1">
    <location>
        <begin position="59"/>
        <end position="81"/>
    </location>
</feature>
<dbReference type="RefSeq" id="WP_306975393.1">
    <property type="nucleotide sequence ID" value="NZ_JAUSTQ010000003.1"/>
</dbReference>
<evidence type="ECO:0000313" key="2">
    <source>
        <dbReference type="EMBL" id="MDQ0159152.1"/>
    </source>
</evidence>
<protein>
    <submittedName>
        <fullName evidence="2">RsiW-degrading membrane proteinase PrsW (M82 family)</fullName>
    </submittedName>
</protein>
<accession>A0ABT9VE16</accession>
<feature type="transmembrane region" description="Helical" evidence="1">
    <location>
        <begin position="34"/>
        <end position="53"/>
    </location>
</feature>
<keyword evidence="1" id="KW-0812">Transmembrane</keyword>
<proteinExistence type="predicted"/>